<dbReference type="PANTHER" id="PTHR42928">
    <property type="entry name" value="TRICARBOXYLATE-BINDING PROTEIN"/>
    <property type="match status" value="1"/>
</dbReference>
<dbReference type="EMBL" id="JAAGBB010000037">
    <property type="protein sequence ID" value="MBR0667582.1"/>
    <property type="molecule type" value="Genomic_DNA"/>
</dbReference>
<dbReference type="InterPro" id="IPR005064">
    <property type="entry name" value="BUG"/>
</dbReference>
<organism evidence="2 3">
    <name type="scientific">Plastoroseomonas hellenica</name>
    <dbReference type="NCBI Taxonomy" id="2687306"/>
    <lineage>
        <taxon>Bacteria</taxon>
        <taxon>Pseudomonadati</taxon>
        <taxon>Pseudomonadota</taxon>
        <taxon>Alphaproteobacteria</taxon>
        <taxon>Acetobacterales</taxon>
        <taxon>Acetobacteraceae</taxon>
        <taxon>Plastoroseomonas</taxon>
    </lineage>
</organism>
<dbReference type="Gene3D" id="3.40.190.150">
    <property type="entry name" value="Bordetella uptake gene, domain 1"/>
    <property type="match status" value="1"/>
</dbReference>
<accession>A0ABS5F4W2</accession>
<dbReference type="CDD" id="cd07012">
    <property type="entry name" value="PBP2_Bug_TTT"/>
    <property type="match status" value="1"/>
</dbReference>
<comment type="similarity">
    <text evidence="1">Belongs to the UPF0065 (bug) family.</text>
</comment>
<dbReference type="Gene3D" id="3.40.190.10">
    <property type="entry name" value="Periplasmic binding protein-like II"/>
    <property type="match status" value="1"/>
</dbReference>
<dbReference type="PANTHER" id="PTHR42928:SF5">
    <property type="entry name" value="BLR1237 PROTEIN"/>
    <property type="match status" value="1"/>
</dbReference>
<evidence type="ECO:0000256" key="1">
    <source>
        <dbReference type="ARBA" id="ARBA00006987"/>
    </source>
</evidence>
<gene>
    <name evidence="2" type="ORF">GXW71_24710</name>
</gene>
<evidence type="ECO:0000313" key="2">
    <source>
        <dbReference type="EMBL" id="MBR0667582.1"/>
    </source>
</evidence>
<reference evidence="3" key="1">
    <citation type="journal article" date="2021" name="Syst. Appl. Microbiol.">
        <title>Roseomonas hellenica sp. nov., isolated from roots of wild-growing Alkanna tinctoria.</title>
        <authorList>
            <person name="Rat A."/>
            <person name="Naranjo H.D."/>
            <person name="Lebbe L."/>
            <person name="Cnockaert M."/>
            <person name="Krigas N."/>
            <person name="Grigoriadou K."/>
            <person name="Maloupa E."/>
            <person name="Willems A."/>
        </authorList>
    </citation>
    <scope>NUCLEOTIDE SEQUENCE [LARGE SCALE GENOMIC DNA]</scope>
    <source>
        <strain evidence="3">LMG 31523</strain>
    </source>
</reference>
<protein>
    <submittedName>
        <fullName evidence="2">Tripartite tricarboxylate transporter substrate binding protein</fullName>
    </submittedName>
</protein>
<dbReference type="SUPFAM" id="SSF53850">
    <property type="entry name" value="Periplasmic binding protein-like II"/>
    <property type="match status" value="1"/>
</dbReference>
<dbReference type="Proteomes" id="UP001196870">
    <property type="component" value="Unassembled WGS sequence"/>
</dbReference>
<dbReference type="InterPro" id="IPR042100">
    <property type="entry name" value="Bug_dom1"/>
</dbReference>
<dbReference type="RefSeq" id="WP_211855361.1">
    <property type="nucleotide sequence ID" value="NZ_JAAGBB010000037.1"/>
</dbReference>
<keyword evidence="3" id="KW-1185">Reference proteome</keyword>
<dbReference type="PIRSF" id="PIRSF017082">
    <property type="entry name" value="YflP"/>
    <property type="match status" value="1"/>
</dbReference>
<evidence type="ECO:0000313" key="3">
    <source>
        <dbReference type="Proteomes" id="UP001196870"/>
    </source>
</evidence>
<sequence length="375" mass="39100">MVAPLNPVPGPAILAVGPLIGSKKTTPTRFIRTMAPCAEGAAMLSPSQPVRRQATPITRRTVAALLATPFLSRGSLAAAWPERPVEIIVPFTPGGGVDLTARIAARFLDKHAGGRGFVVLNRPGAGGEVGWGAVADARPDGHTLGLLNAPNILTLPIERASPRFRLDSFALIANIADDPVTLSVHASSPIRTIEDLVAAARARPGHLTYGTAGIGAVGHIAMMSLTRATGIAAEHIPFQGASGVASALLGRQIDIATTTFAESLGFARGQSDWRILGVMSPRRLTAMPDLPTLAEAGIQVEVGSQRGLGAPRATPPEVIAAIEAAVDKMVADPDFAVAMAASSLPMRVMKANAYTAHLTNLEADLRSLWATHPWR</sequence>
<proteinExistence type="inferred from homology"/>
<comment type="caution">
    <text evidence="2">The sequence shown here is derived from an EMBL/GenBank/DDBJ whole genome shotgun (WGS) entry which is preliminary data.</text>
</comment>
<name>A0ABS5F4W2_9PROT</name>
<dbReference type="Pfam" id="PF03401">
    <property type="entry name" value="TctC"/>
    <property type="match status" value="1"/>
</dbReference>